<feature type="region of interest" description="Disordered" evidence="1">
    <location>
        <begin position="440"/>
        <end position="475"/>
    </location>
</feature>
<name>K0TFZ0_THAOC</name>
<protein>
    <submittedName>
        <fullName evidence="2">Uncharacterized protein</fullName>
    </submittedName>
</protein>
<organism evidence="2 3">
    <name type="scientific">Thalassiosira oceanica</name>
    <name type="common">Marine diatom</name>
    <dbReference type="NCBI Taxonomy" id="159749"/>
    <lineage>
        <taxon>Eukaryota</taxon>
        <taxon>Sar</taxon>
        <taxon>Stramenopiles</taxon>
        <taxon>Ochrophyta</taxon>
        <taxon>Bacillariophyta</taxon>
        <taxon>Coscinodiscophyceae</taxon>
        <taxon>Thalassiosirophycidae</taxon>
        <taxon>Thalassiosirales</taxon>
        <taxon>Thalassiosiraceae</taxon>
        <taxon>Thalassiosira</taxon>
    </lineage>
</organism>
<gene>
    <name evidence="2" type="ORF">THAOC_01982</name>
</gene>
<comment type="caution">
    <text evidence="2">The sequence shown here is derived from an EMBL/GenBank/DDBJ whole genome shotgun (WGS) entry which is preliminary data.</text>
</comment>
<accession>K0TFZ0</accession>
<dbReference type="Proteomes" id="UP000266841">
    <property type="component" value="Unassembled WGS sequence"/>
</dbReference>
<evidence type="ECO:0000256" key="1">
    <source>
        <dbReference type="SAM" id="MobiDB-lite"/>
    </source>
</evidence>
<dbReference type="EMBL" id="AGNL01002393">
    <property type="protein sequence ID" value="EJK76265.1"/>
    <property type="molecule type" value="Genomic_DNA"/>
</dbReference>
<feature type="compositionally biased region" description="Acidic residues" evidence="1">
    <location>
        <begin position="449"/>
        <end position="460"/>
    </location>
</feature>
<feature type="non-terminal residue" evidence="2">
    <location>
        <position position="740"/>
    </location>
</feature>
<feature type="compositionally biased region" description="Basic and acidic residues" evidence="1">
    <location>
        <begin position="461"/>
        <end position="472"/>
    </location>
</feature>
<dbReference type="AlphaFoldDB" id="K0TFZ0"/>
<sequence>MFERARIHSEELLAVAGAIGRLANLADAIAAAVFGRLVPAESVVGAVAHRASVAVNVDAVSVTLAGNREVVYDCSLAAQTGRSSSNERFKNSRRAGLPVRLGGALPEHPLGVPRRGPHDEVRVLRGGIALLPRDDPRVVPQCHHVERPPRPGGDEHGTVECQLHPVPRLPRVARRTDEGPGRRVPGPVGVGARGLVDLDERGEVAGSFVQAKLEAGDNDGLDGVDVEHDPLGYPAGAVAQFRAEVERAAVGTVRLAGLADAVAAARPLYGLVGAPPVRAALVGRTADAVVAVAVRLADELGDLAGGLHALSHRRDDVVHPLGDAAGVRRHRPLKFGVDPVRDVSPVAAGPVAAEGVLDVIDVAVALVAVPHDGCAVRKGELRRALVGAEDVLLAARVDEGAVPALARLVVRVAGPEGAALTDLVRHDEYVPELRADLKAREAAGRPAETGEDDEVIGDEENTARREETRTHDAAGAGERALPEERVVHVHRGIQVVPLVPASLRRVGLVVVQVRERDVRDGDPRVDLALVDGTRRAEEEVDVAVGLGEVPATGDVDEVLVYFNVYVDLVGPPFVRGILYMRRSRGFVVRGVHPPRVGRGRRRQAPVRRHAPEEGRQRPPGVLMRVVVVRVVVRVPVVRVPVGVVPVGMIVRVLVAGRARLEPPPPAVPAPASGVEEQARPPRVVAGLADLEPARVRIGRCGLLHTVDGLRALRAALALCDARRPDPAPGVGHGARPVGVR</sequence>
<evidence type="ECO:0000313" key="2">
    <source>
        <dbReference type="EMBL" id="EJK76265.1"/>
    </source>
</evidence>
<keyword evidence="3" id="KW-1185">Reference proteome</keyword>
<proteinExistence type="predicted"/>
<reference evidence="2 3" key="1">
    <citation type="journal article" date="2012" name="Genome Biol.">
        <title>Genome and low-iron response of an oceanic diatom adapted to chronic iron limitation.</title>
        <authorList>
            <person name="Lommer M."/>
            <person name="Specht M."/>
            <person name="Roy A.S."/>
            <person name="Kraemer L."/>
            <person name="Andreson R."/>
            <person name="Gutowska M.A."/>
            <person name="Wolf J."/>
            <person name="Bergner S.V."/>
            <person name="Schilhabel M.B."/>
            <person name="Klostermeier U.C."/>
            <person name="Beiko R.G."/>
            <person name="Rosenstiel P."/>
            <person name="Hippler M."/>
            <person name="Laroche J."/>
        </authorList>
    </citation>
    <scope>NUCLEOTIDE SEQUENCE [LARGE SCALE GENOMIC DNA]</scope>
    <source>
        <strain evidence="2 3">CCMP1005</strain>
    </source>
</reference>
<evidence type="ECO:0000313" key="3">
    <source>
        <dbReference type="Proteomes" id="UP000266841"/>
    </source>
</evidence>